<dbReference type="Proteomes" id="UP000011116">
    <property type="component" value="Chromosome 7H"/>
</dbReference>
<reference evidence="4" key="3">
    <citation type="submission" date="2022-01" db="UniProtKB">
        <authorList>
            <consortium name="EnsemblPlants"/>
        </authorList>
    </citation>
    <scope>IDENTIFICATION</scope>
    <source>
        <strain evidence="4">subsp. vulgare</strain>
    </source>
</reference>
<dbReference type="Gramene" id="HORVU.MOREX.r2.7HG0594870.1">
    <property type="protein sequence ID" value="HORVU.MOREX.r2.7HG0594870.1.CDS.1"/>
    <property type="gene ID" value="HORVU.MOREX.r2.7HG0594870"/>
</dbReference>
<dbReference type="PANTHER" id="PTHR33098:SF103">
    <property type="entry name" value="DUF4408 DOMAIN-CONTAINING PROTEIN"/>
    <property type="match status" value="1"/>
</dbReference>
<dbReference type="InterPro" id="IPR025520">
    <property type="entry name" value="DUF4408"/>
</dbReference>
<reference evidence="5" key="1">
    <citation type="journal article" date="2012" name="Nature">
        <title>A physical, genetic and functional sequence assembly of the barley genome.</title>
        <authorList>
            <consortium name="The International Barley Genome Sequencing Consortium"/>
            <person name="Mayer K.F."/>
            <person name="Waugh R."/>
            <person name="Brown J.W."/>
            <person name="Schulman A."/>
            <person name="Langridge P."/>
            <person name="Platzer M."/>
            <person name="Fincher G.B."/>
            <person name="Muehlbauer G.J."/>
            <person name="Sato K."/>
            <person name="Close T.J."/>
            <person name="Wise R.P."/>
            <person name="Stein N."/>
        </authorList>
    </citation>
    <scope>NUCLEOTIDE SEQUENCE [LARGE SCALE GENOMIC DNA]</scope>
    <source>
        <strain evidence="5">cv. Morex</strain>
    </source>
</reference>
<dbReference type="Pfam" id="PF05553">
    <property type="entry name" value="DUF761"/>
    <property type="match status" value="1"/>
</dbReference>
<dbReference type="Pfam" id="PF14364">
    <property type="entry name" value="DUF4408"/>
    <property type="match status" value="1"/>
</dbReference>
<dbReference type="EnsemblPlants" id="HORVU.MOREX.r3.7HG0717070.1">
    <property type="protein sequence ID" value="HORVU.MOREX.r3.7HG0717070.1.CDS1"/>
    <property type="gene ID" value="HORVU.MOREX.r3.7HG0717070"/>
</dbReference>
<name>A0A8I6ZC76_HORVV</name>
<dbReference type="OrthoDB" id="1931904at2759"/>
<evidence type="ECO:0000256" key="2">
    <source>
        <dbReference type="SAM" id="Phobius"/>
    </source>
</evidence>
<dbReference type="RefSeq" id="XP_044959566.1">
    <property type="nucleotide sequence ID" value="XM_045103631.1"/>
</dbReference>
<dbReference type="PANTHER" id="PTHR33098">
    <property type="entry name" value="COTTON FIBER (DUF761)"/>
    <property type="match status" value="1"/>
</dbReference>
<evidence type="ECO:0000259" key="3">
    <source>
        <dbReference type="Pfam" id="PF14364"/>
    </source>
</evidence>
<dbReference type="KEGG" id="hvg:123410693"/>
<evidence type="ECO:0000313" key="5">
    <source>
        <dbReference type="Proteomes" id="UP000011116"/>
    </source>
</evidence>
<evidence type="ECO:0000313" key="4">
    <source>
        <dbReference type="EnsemblPlants" id="HORVU.MOREX.r3.7HG0717070.1.CDS1"/>
    </source>
</evidence>
<proteinExistence type="predicted"/>
<feature type="compositionally biased region" description="Basic residues" evidence="1">
    <location>
        <begin position="229"/>
        <end position="239"/>
    </location>
</feature>
<dbReference type="OMA" id="PAIPELW"/>
<feature type="transmembrane region" description="Helical" evidence="2">
    <location>
        <begin position="20"/>
        <end position="40"/>
    </location>
</feature>
<feature type="domain" description="DUF4408" evidence="3">
    <location>
        <begin position="8"/>
        <end position="38"/>
    </location>
</feature>
<dbReference type="Gramene" id="HORVU.MOREX.r3.7HG0717070.1">
    <property type="protein sequence ID" value="HORVU.MOREX.r3.7HG0717070.1.CDS1"/>
    <property type="gene ID" value="HORVU.MOREX.r3.7HG0717070"/>
</dbReference>
<keyword evidence="2" id="KW-0812">Transmembrane</keyword>
<feature type="compositionally biased region" description="Basic and acidic residues" evidence="1">
    <location>
        <begin position="112"/>
        <end position="126"/>
    </location>
</feature>
<dbReference type="GeneID" id="123410693"/>
<accession>A0A8I6ZC76</accession>
<organism evidence="4 5">
    <name type="scientific">Hordeum vulgare subsp. vulgare</name>
    <name type="common">Domesticated barley</name>
    <dbReference type="NCBI Taxonomy" id="112509"/>
    <lineage>
        <taxon>Eukaryota</taxon>
        <taxon>Viridiplantae</taxon>
        <taxon>Streptophyta</taxon>
        <taxon>Embryophyta</taxon>
        <taxon>Tracheophyta</taxon>
        <taxon>Spermatophyta</taxon>
        <taxon>Magnoliopsida</taxon>
        <taxon>Liliopsida</taxon>
        <taxon>Poales</taxon>
        <taxon>Poaceae</taxon>
        <taxon>BOP clade</taxon>
        <taxon>Pooideae</taxon>
        <taxon>Triticodae</taxon>
        <taxon>Triticeae</taxon>
        <taxon>Hordeinae</taxon>
        <taxon>Hordeum</taxon>
    </lineage>
</organism>
<keyword evidence="5" id="KW-1185">Reference proteome</keyword>
<feature type="region of interest" description="Disordered" evidence="1">
    <location>
        <begin position="45"/>
        <end position="131"/>
    </location>
</feature>
<sequence length="249" mass="27429">MLEAPAIPELWNTVHGWFTPWVLFVVLNLVVVTIVITSVVTAPTESGEGAAAGANVEKSSLSGGPSTALDWNRSPDLPRFTAPAHGAPATGVLDLGQPDEQPPPPEMEPENPDEHEHEHTHMERSMSEAAVEAELPRLPARQRKSARDKSAFAYIVAEKDNEVVEARRPATTRDAHRRHHLATKLEEPAPEEETEEAVGEVDARADEFINKFHHQLKLQRADSFMRSRGTLHRRQRRARLSSPAAAGAP</sequence>
<protein>
    <recommendedName>
        <fullName evidence="3">DUF4408 domain-containing protein</fullName>
    </recommendedName>
</protein>
<dbReference type="AlphaFoldDB" id="A0A8I6ZC76"/>
<reference evidence="4" key="2">
    <citation type="submission" date="2020-10" db="EMBL/GenBank/DDBJ databases">
        <authorList>
            <person name="Scholz U."/>
            <person name="Mascher M."/>
            <person name="Fiebig A."/>
        </authorList>
    </citation>
    <scope>NUCLEOTIDE SEQUENCE [LARGE SCALE GENOMIC DNA]</scope>
    <source>
        <strain evidence="4">cv. Morex</strain>
    </source>
</reference>
<evidence type="ECO:0000256" key="1">
    <source>
        <dbReference type="SAM" id="MobiDB-lite"/>
    </source>
</evidence>
<keyword evidence="2" id="KW-1133">Transmembrane helix</keyword>
<feature type="region of interest" description="Disordered" evidence="1">
    <location>
        <begin position="225"/>
        <end position="249"/>
    </location>
</feature>
<dbReference type="InterPro" id="IPR008480">
    <property type="entry name" value="DUF761_pln"/>
</dbReference>
<gene>
    <name evidence="4" type="primary">LOC123410693</name>
</gene>
<keyword evidence="2" id="KW-0472">Membrane</keyword>